<dbReference type="SUPFAM" id="SSF52172">
    <property type="entry name" value="CheY-like"/>
    <property type="match status" value="1"/>
</dbReference>
<proteinExistence type="predicted"/>
<evidence type="ECO:0000313" key="5">
    <source>
        <dbReference type="Proteomes" id="UP000481033"/>
    </source>
</evidence>
<comment type="caution">
    <text evidence="4">The sequence shown here is derived from an EMBL/GenBank/DDBJ whole genome shotgun (WGS) entry which is preliminary data.</text>
</comment>
<dbReference type="PANTHER" id="PTHR44591:SF23">
    <property type="entry name" value="CHEY SUBFAMILY"/>
    <property type="match status" value="1"/>
</dbReference>
<feature type="modified residue" description="4-aspartylphosphate" evidence="2">
    <location>
        <position position="350"/>
    </location>
</feature>
<dbReference type="Pfam" id="PF00072">
    <property type="entry name" value="Response_reg"/>
    <property type="match status" value="1"/>
</dbReference>
<evidence type="ECO:0000256" key="2">
    <source>
        <dbReference type="PROSITE-ProRule" id="PRU00169"/>
    </source>
</evidence>
<accession>A0A6M0RRK3</accession>
<dbReference type="SMART" id="SM00448">
    <property type="entry name" value="REC"/>
    <property type="match status" value="1"/>
</dbReference>
<dbReference type="InterPro" id="IPR050595">
    <property type="entry name" value="Bact_response_regulator"/>
</dbReference>
<organism evidence="4 5">
    <name type="scientific">Adonisia turfae CCMR0081</name>
    <dbReference type="NCBI Taxonomy" id="2292702"/>
    <lineage>
        <taxon>Bacteria</taxon>
        <taxon>Bacillati</taxon>
        <taxon>Cyanobacteriota</taxon>
        <taxon>Adonisia</taxon>
        <taxon>Adonisia turfae</taxon>
    </lineage>
</organism>
<evidence type="ECO:0000259" key="3">
    <source>
        <dbReference type="PROSITE" id="PS50110"/>
    </source>
</evidence>
<evidence type="ECO:0000256" key="1">
    <source>
        <dbReference type="ARBA" id="ARBA00022553"/>
    </source>
</evidence>
<keyword evidence="5" id="KW-1185">Reference proteome</keyword>
<dbReference type="EMBL" id="QXHD01000004">
    <property type="protein sequence ID" value="NEZ58331.1"/>
    <property type="molecule type" value="Genomic_DNA"/>
</dbReference>
<dbReference type="InterPro" id="IPR024186">
    <property type="entry name" value="Sig_transdc_resp-reg_PatA"/>
</dbReference>
<dbReference type="PROSITE" id="PS50110">
    <property type="entry name" value="RESPONSE_REGULATORY"/>
    <property type="match status" value="1"/>
</dbReference>
<dbReference type="Gene3D" id="3.40.50.2300">
    <property type="match status" value="1"/>
</dbReference>
<dbReference type="GO" id="GO:0000160">
    <property type="term" value="P:phosphorelay signal transduction system"/>
    <property type="evidence" value="ECO:0007669"/>
    <property type="project" value="InterPro"/>
</dbReference>
<dbReference type="PIRSF" id="PIRSF005897">
    <property type="entry name" value="RR_PatA"/>
    <property type="match status" value="1"/>
</dbReference>
<keyword evidence="1 2" id="KW-0597">Phosphoprotein</keyword>
<dbReference type="RefSeq" id="WP_163700775.1">
    <property type="nucleotide sequence ID" value="NZ_QXHD01000004.1"/>
</dbReference>
<evidence type="ECO:0000313" key="4">
    <source>
        <dbReference type="EMBL" id="NEZ58331.1"/>
    </source>
</evidence>
<dbReference type="AlphaFoldDB" id="A0A6M0RRK3"/>
<feature type="domain" description="Response regulatory" evidence="3">
    <location>
        <begin position="301"/>
        <end position="417"/>
    </location>
</feature>
<dbReference type="InterPro" id="IPR001789">
    <property type="entry name" value="Sig_transdc_resp-reg_receiver"/>
</dbReference>
<name>A0A6M0RRK3_9CYAN</name>
<reference evidence="4 5" key="1">
    <citation type="journal article" date="2020" name="Microb. Ecol.">
        <title>Ecogenomics of the Marine Benthic Filamentous Cyanobacterium Adonisia.</title>
        <authorList>
            <person name="Walter J.M."/>
            <person name="Coutinho F.H."/>
            <person name="Leomil L."/>
            <person name="Hargreaves P.I."/>
            <person name="Campeao M.E."/>
            <person name="Vieira V.V."/>
            <person name="Silva B.S."/>
            <person name="Fistarol G.O."/>
            <person name="Salomon P.S."/>
            <person name="Sawabe T."/>
            <person name="Mino S."/>
            <person name="Hosokawa M."/>
            <person name="Miyashita H."/>
            <person name="Maruyama F."/>
            <person name="van Verk M.C."/>
            <person name="Dutilh B.E."/>
            <person name="Thompson C.C."/>
            <person name="Thompson F.L."/>
        </authorList>
    </citation>
    <scope>NUCLEOTIDE SEQUENCE [LARGE SCALE GENOMIC DNA]</scope>
    <source>
        <strain evidence="4 5">CCMR0081</strain>
    </source>
</reference>
<sequence>MSNVFIIGELNHKIQRAKESLFTGVLAIGTHNEVEWFLYFLVGQIVWANTRTHSKRRWHRQCLKYSPDLSKKAIHDIAHQPENYKVMAQLVMQQKFSREQFSQVVIGCISEILFDIIYQATLELKTSQKLIYKVSSRNGANFPCIGLHREPIWQQVQQDWHAWQQANLTDYNPNLAPKIIRADILRERTSEATFRELEKLADGRLTLRDLAVKTGQPLILLTQSLIPHIRRDLMKLVNVKDLSSAPYIKPRTPTSFVPSSGSHHSVAKKRAAVTSSIKANPVKRQRPCTCSQANNDKGKAVVAYVDDNLADSQAMADIFKESDYRYVNISDSLQALTKLLELKPQLIFLDLVMPVVNGYELCAQIRRISVLKDVPVIIMTNNNSIPDRVRAKVVGSNGFLGKPIKPKRVLKVVLKHLQTEPVTSTSPAQFSRLSPSSV</sequence>
<gene>
    <name evidence="4" type="ORF">DXZ20_22335</name>
</gene>
<dbReference type="Proteomes" id="UP000481033">
    <property type="component" value="Unassembled WGS sequence"/>
</dbReference>
<dbReference type="InterPro" id="IPR011006">
    <property type="entry name" value="CheY-like_superfamily"/>
</dbReference>
<protein>
    <submittedName>
        <fullName evidence="4">Response regulator</fullName>
    </submittedName>
</protein>
<dbReference type="PANTHER" id="PTHR44591">
    <property type="entry name" value="STRESS RESPONSE REGULATOR PROTEIN 1"/>
    <property type="match status" value="1"/>
</dbReference>